<gene>
    <name evidence="2" type="ORF">J3998_04475</name>
</gene>
<evidence type="ECO:0000259" key="1">
    <source>
        <dbReference type="PROSITE" id="PS50056"/>
    </source>
</evidence>
<dbReference type="InterPro" id="IPR020422">
    <property type="entry name" value="TYR_PHOSPHATASE_DUAL_dom"/>
</dbReference>
<dbReference type="Gene3D" id="3.90.190.10">
    <property type="entry name" value="Protein tyrosine phosphatase superfamily"/>
    <property type="match status" value="1"/>
</dbReference>
<dbReference type="PANTHER" id="PTHR23339">
    <property type="entry name" value="TYROSINE SPECIFIC PROTEIN PHOSPHATASE AND DUAL SPECIFICITY PROTEIN PHOSPHATASE"/>
    <property type="match status" value="1"/>
</dbReference>
<comment type="caution">
    <text evidence="2">The sequence shown here is derived from an EMBL/GenBank/DDBJ whole genome shotgun (WGS) entry which is preliminary data.</text>
</comment>
<dbReference type="SUPFAM" id="SSF52799">
    <property type="entry name" value="(Phosphotyrosine protein) phosphatases II"/>
    <property type="match status" value="1"/>
</dbReference>
<keyword evidence="3" id="KW-1185">Reference proteome</keyword>
<dbReference type="InterPro" id="IPR000387">
    <property type="entry name" value="Tyr_Pase_dom"/>
</dbReference>
<dbReference type="InterPro" id="IPR050561">
    <property type="entry name" value="PTP"/>
</dbReference>
<dbReference type="SMART" id="SM00195">
    <property type="entry name" value="DSPc"/>
    <property type="match status" value="1"/>
</dbReference>
<protein>
    <submittedName>
        <fullName evidence="2">Dual specificity protein phosphatase family protein</fullName>
    </submittedName>
</protein>
<dbReference type="InterPro" id="IPR029021">
    <property type="entry name" value="Prot-tyrosine_phosphatase-like"/>
</dbReference>
<accession>A0ABS3Q3A9</accession>
<sequence length="168" mass="18777">MQPNKTPPIFPITSIGLGQLTMMPRPRSETLLEDMAYYQKAGITHIVNLLRTQEIERLQLGTEKHAAQRAGINYLDFPVKDMGVPVLKELRQFNLQLIKLLNEGAHVAVHCNGGRGRAGTIAVSVMLECGMQLNDALQLAREKRGDIVPVCELQEQFLADYAQLLQDK</sequence>
<dbReference type="Pfam" id="PF00782">
    <property type="entry name" value="DSPc"/>
    <property type="match status" value="1"/>
</dbReference>
<dbReference type="Proteomes" id="UP000664835">
    <property type="component" value="Unassembled WGS sequence"/>
</dbReference>
<feature type="domain" description="Tyrosine specific protein phosphatases" evidence="1">
    <location>
        <begin position="84"/>
        <end position="155"/>
    </location>
</feature>
<evidence type="ECO:0000313" key="3">
    <source>
        <dbReference type="Proteomes" id="UP000664835"/>
    </source>
</evidence>
<proteinExistence type="predicted"/>
<organism evidence="2 3">
    <name type="scientific">Thiomicrorhabdus marina</name>
    <dbReference type="NCBI Taxonomy" id="2818442"/>
    <lineage>
        <taxon>Bacteria</taxon>
        <taxon>Pseudomonadati</taxon>
        <taxon>Pseudomonadota</taxon>
        <taxon>Gammaproteobacteria</taxon>
        <taxon>Thiotrichales</taxon>
        <taxon>Piscirickettsiaceae</taxon>
        <taxon>Thiomicrorhabdus</taxon>
    </lineage>
</organism>
<dbReference type="PROSITE" id="PS50056">
    <property type="entry name" value="TYR_PHOSPHATASE_2"/>
    <property type="match status" value="1"/>
</dbReference>
<name>A0ABS3Q3A9_9GAMM</name>
<reference evidence="2 3" key="1">
    <citation type="submission" date="2021-03" db="EMBL/GenBank/DDBJ databases">
        <title>Thiomicrorhabdus sp.nov.,novel sulfur-oxidizing bacteria isolated from coastal sediment.</title>
        <authorList>
            <person name="Liu X."/>
        </authorList>
    </citation>
    <scope>NUCLEOTIDE SEQUENCE [LARGE SCALE GENOMIC DNA]</scope>
    <source>
        <strain evidence="2 3">6S2-11</strain>
    </source>
</reference>
<dbReference type="EMBL" id="JAGETV010000005">
    <property type="protein sequence ID" value="MBO1926822.1"/>
    <property type="molecule type" value="Genomic_DNA"/>
</dbReference>
<evidence type="ECO:0000313" key="2">
    <source>
        <dbReference type="EMBL" id="MBO1926822.1"/>
    </source>
</evidence>
<dbReference type="RefSeq" id="WP_208148264.1">
    <property type="nucleotide sequence ID" value="NZ_JAGETV010000005.1"/>
</dbReference>
<dbReference type="InterPro" id="IPR000340">
    <property type="entry name" value="Dual-sp_phosphatase_cat-dom"/>
</dbReference>